<evidence type="ECO:0000256" key="1">
    <source>
        <dbReference type="SAM" id="Phobius"/>
    </source>
</evidence>
<gene>
    <name evidence="2" type="ORF">DNH61_05985</name>
</gene>
<organism evidence="2 3">
    <name type="scientific">Paenibacillus sambharensis</name>
    <dbReference type="NCBI Taxonomy" id="1803190"/>
    <lineage>
        <taxon>Bacteria</taxon>
        <taxon>Bacillati</taxon>
        <taxon>Bacillota</taxon>
        <taxon>Bacilli</taxon>
        <taxon>Bacillales</taxon>
        <taxon>Paenibacillaceae</taxon>
        <taxon>Paenibacillus</taxon>
    </lineage>
</organism>
<keyword evidence="3" id="KW-1185">Reference proteome</keyword>
<reference evidence="2 3" key="1">
    <citation type="submission" date="2018-06" db="EMBL/GenBank/DDBJ databases">
        <title>Paenibacillus imtechensis sp. nov.</title>
        <authorList>
            <person name="Pinnaka A.K."/>
            <person name="Singh H."/>
            <person name="Kaur M."/>
        </authorList>
    </citation>
    <scope>NUCLEOTIDE SEQUENCE [LARGE SCALE GENOMIC DNA]</scope>
    <source>
        <strain evidence="2 3">SMB1</strain>
    </source>
</reference>
<evidence type="ECO:0000313" key="3">
    <source>
        <dbReference type="Proteomes" id="UP000249522"/>
    </source>
</evidence>
<dbReference type="EMBL" id="QKRB01000036">
    <property type="protein sequence ID" value="PZD96745.1"/>
    <property type="molecule type" value="Genomic_DNA"/>
</dbReference>
<sequence length="172" mass="19275">MNRKRRIYALAVIGLLIIAALILLPDASTPEEKIEQAISSRDDSFVKLIHVETNEPYTYAFYRNQKQSAGLALLHVKNDDEIHVFGSIPTHQSSNGFSYGTGESQQLDQYVMYGLITNPQISRVDVSGEKAALVPGELDTLWYYISSQPFTSAEITAENQSGQVIFQKQLYK</sequence>
<dbReference type="Proteomes" id="UP000249522">
    <property type="component" value="Unassembled WGS sequence"/>
</dbReference>
<name>A0A2W1LPF8_9BACL</name>
<keyword evidence="1" id="KW-0472">Membrane</keyword>
<dbReference type="AlphaFoldDB" id="A0A2W1LPF8"/>
<protein>
    <submittedName>
        <fullName evidence="2">Uncharacterized protein</fullName>
    </submittedName>
</protein>
<keyword evidence="1" id="KW-0812">Transmembrane</keyword>
<accession>A0A2W1LPF8</accession>
<evidence type="ECO:0000313" key="2">
    <source>
        <dbReference type="EMBL" id="PZD96745.1"/>
    </source>
</evidence>
<proteinExistence type="predicted"/>
<comment type="caution">
    <text evidence="2">The sequence shown here is derived from an EMBL/GenBank/DDBJ whole genome shotgun (WGS) entry which is preliminary data.</text>
</comment>
<dbReference type="RefSeq" id="WP_111145756.1">
    <property type="nucleotide sequence ID" value="NZ_QKRB01000036.1"/>
</dbReference>
<feature type="transmembrane region" description="Helical" evidence="1">
    <location>
        <begin position="7"/>
        <end position="24"/>
    </location>
</feature>
<dbReference type="OrthoDB" id="2666660at2"/>
<keyword evidence="1" id="KW-1133">Transmembrane helix</keyword>